<proteinExistence type="predicted"/>
<gene>
    <name evidence="1" type="ORF">MNBD_GAMMA07-695</name>
</gene>
<protein>
    <submittedName>
        <fullName evidence="1">Uncharacterized protein</fullName>
    </submittedName>
</protein>
<dbReference type="InterPro" id="IPR019734">
    <property type="entry name" value="TPR_rpt"/>
</dbReference>
<dbReference type="EMBL" id="UOFF01000379">
    <property type="protein sequence ID" value="VAW57383.1"/>
    <property type="molecule type" value="Genomic_DNA"/>
</dbReference>
<accession>A0A3B0WYN1</accession>
<reference evidence="1" key="1">
    <citation type="submission" date="2018-06" db="EMBL/GenBank/DDBJ databases">
        <authorList>
            <person name="Zhirakovskaya E."/>
        </authorList>
    </citation>
    <scope>NUCLEOTIDE SEQUENCE</scope>
</reference>
<sequence>MKKNKFVVLIVFLVVAFSARCVIASNSEPIVLNKIKQATQKNVSAEEHSGYMLLIDSLPNKSMRSDGLKKMAMLKRKYLQAIPLIDIVLLFESLVKRYPLENNERLIYQFSKVLEVSGRINEAYNSFNRLIKKYPKTEFYDKAQFHKAEILYAKKQYAKAENSYRIVIAFRKHDDKSTYYEQAVYKQGWAQFKQTHYVSAVNSFMHLLDLHIQNDGSQLKTKTESEKKFIEMVMQAINVSFVYQSGVISAYRYFSRNKREFEDQVFLSLAQFYQNNNNLADAVKTYHLFVSFNKTHLLSPIFLLNVIELYKKSGLIDLEIAAKKYFVQQYAIDNVYWGLHGPKKTSRQRLALNVNLYHLAKHYHRLAQKTLQRVYYREAQRWYRIWLTSFPNDSKVANMRFQLAEILNQNMQYDLAAIEYENVAYDYPNYEKSAQAGHSALLMHTKKEQKLTGFVKQQWHKYGVGRALRFAKQFPKHKESNYILARAEKDLKKITKQKAKTKNNEQQTIINSNVSVEPVAYEAALAFMLSRDWAQAAIALEKIRVEYPEHVLIKEVIKQLALVYLELGDASKASLEFVKISFFPENINAQEEALWLAADLSEQAGDDKQAVMIYMAFIKRFSLPLTQSVEARQRLIELYERNEKYNEAGQWRTKLINADAKGERQRTERTRYLAANASFALAESAFEHYRKIELTFPLDKKLQLKRNMMNKVIGFYDRAASYNIADSLTASTYRIAQIYYDLALAIYRSERPKKLNEKKLKKYNALLKQKATPYERKAIEFHKLNLSYVKPDKYTVWSNKSLQQLKKLPKNLQ</sequence>
<organism evidence="1">
    <name type="scientific">hydrothermal vent metagenome</name>
    <dbReference type="NCBI Taxonomy" id="652676"/>
    <lineage>
        <taxon>unclassified sequences</taxon>
        <taxon>metagenomes</taxon>
        <taxon>ecological metagenomes</taxon>
    </lineage>
</organism>
<name>A0A3B0WYN1_9ZZZZ</name>
<dbReference type="SUPFAM" id="SSF48452">
    <property type="entry name" value="TPR-like"/>
    <property type="match status" value="2"/>
</dbReference>
<evidence type="ECO:0000313" key="1">
    <source>
        <dbReference type="EMBL" id="VAW57383.1"/>
    </source>
</evidence>
<dbReference type="Pfam" id="PF13174">
    <property type="entry name" value="TPR_6"/>
    <property type="match status" value="2"/>
</dbReference>
<dbReference type="AlphaFoldDB" id="A0A3B0WYN1"/>
<dbReference type="Gene3D" id="1.25.40.10">
    <property type="entry name" value="Tetratricopeptide repeat domain"/>
    <property type="match status" value="3"/>
</dbReference>
<dbReference type="InterPro" id="IPR011990">
    <property type="entry name" value="TPR-like_helical_dom_sf"/>
</dbReference>